<evidence type="ECO:0000313" key="1">
    <source>
        <dbReference type="EMBL" id="QOV06308.1"/>
    </source>
</evidence>
<accession>A0A7S6R7A1</accession>
<evidence type="ECO:0000313" key="2">
    <source>
        <dbReference type="Proteomes" id="UP000593952"/>
    </source>
</evidence>
<proteinExistence type="predicted"/>
<name>A0A7S6R7A1_9CAUD</name>
<protein>
    <submittedName>
        <fullName evidence="1">Uncharacterized protein</fullName>
    </submittedName>
</protein>
<reference evidence="1 2" key="1">
    <citation type="submission" date="2020-07" db="EMBL/GenBank/DDBJ databases">
        <title>Complete genome sequence of Burkholderia gladioli phage Maja.</title>
        <authorList>
            <person name="Yu Z."/>
            <person name="Yao G.W."/>
            <person name="Guadalupe Vizoso-Pinto M."/>
            <person name="Sun L."/>
            <person name="Le T."/>
            <person name="Gonzalez C."/>
            <person name="Young R."/>
            <person name="Liu M."/>
        </authorList>
    </citation>
    <scope>NUCLEOTIDE SEQUENCE [LARGE SCALE GENOMIC DNA]</scope>
</reference>
<dbReference type="EMBL" id="MT708549">
    <property type="protein sequence ID" value="QOV06308.1"/>
    <property type="molecule type" value="Genomic_DNA"/>
</dbReference>
<gene>
    <name evidence="1" type="ORF">CPT_Maja_088</name>
</gene>
<keyword evidence="2" id="KW-1185">Reference proteome</keyword>
<dbReference type="Proteomes" id="UP000593952">
    <property type="component" value="Segment"/>
</dbReference>
<organism evidence="1 2">
    <name type="scientific">Burkholderia phage Maja</name>
    <dbReference type="NCBI Taxonomy" id="2767571"/>
    <lineage>
        <taxon>Viruses</taxon>
        <taxon>Duplodnaviria</taxon>
        <taxon>Heunggongvirae</taxon>
        <taxon>Uroviricota</taxon>
        <taxon>Caudoviricetes</taxon>
        <taxon>Lindbergviridae</taxon>
        <taxon>Gladiolivirus</taxon>
        <taxon>Gladiolivirus maja</taxon>
    </lineage>
</organism>
<sequence length="74" mass="8430">MKSRMRTPREAACGAVLDTLGEVHKMRERLLNDPTLKGLSGQDMTTEFRAEVLARLDFLKAEMDSAYEWLRSGK</sequence>